<keyword evidence="1" id="KW-1133">Transmembrane helix</keyword>
<dbReference type="Proteomes" id="UP000035083">
    <property type="component" value="Unassembled WGS sequence"/>
</dbReference>
<keyword evidence="1" id="KW-0472">Membrane</keyword>
<protein>
    <submittedName>
        <fullName evidence="2">Uncharacterized protein</fullName>
    </submittedName>
</protein>
<organism evidence="2 3">
    <name type="scientific">Gordonia sihwensis NBRC 108236</name>
    <dbReference type="NCBI Taxonomy" id="1223544"/>
    <lineage>
        <taxon>Bacteria</taxon>
        <taxon>Bacillati</taxon>
        <taxon>Actinomycetota</taxon>
        <taxon>Actinomycetes</taxon>
        <taxon>Mycobacteriales</taxon>
        <taxon>Gordoniaceae</taxon>
        <taxon>Gordonia</taxon>
    </lineage>
</organism>
<dbReference type="RefSeq" id="WP_006895616.1">
    <property type="nucleotide sequence ID" value="NZ_BANU01000008.1"/>
</dbReference>
<proteinExistence type="predicted"/>
<comment type="caution">
    <text evidence="2">The sequence shown here is derived from an EMBL/GenBank/DDBJ whole genome shotgun (WGS) entry which is preliminary data.</text>
</comment>
<feature type="transmembrane region" description="Helical" evidence="1">
    <location>
        <begin position="188"/>
        <end position="208"/>
    </location>
</feature>
<evidence type="ECO:0000256" key="1">
    <source>
        <dbReference type="SAM" id="Phobius"/>
    </source>
</evidence>
<keyword evidence="3" id="KW-1185">Reference proteome</keyword>
<feature type="transmembrane region" description="Helical" evidence="1">
    <location>
        <begin position="101"/>
        <end position="119"/>
    </location>
</feature>
<feature type="transmembrane region" description="Helical" evidence="1">
    <location>
        <begin position="68"/>
        <end position="89"/>
    </location>
</feature>
<sequence>MCFSATASFVGAGVITAVGATTLCLVRDVRQLPFAALPLLFGVHQALEGWTWLALGDRSEALLSGAGVHMWVMFAWAVLPAYIPWAVWLMESEPHRRRLQTVPLGVGAVLAVYMLYLAIQPGISVAVVDGNLDYRLGVPFSAAWLAVPYVFATCVAPMSSSHRYVVAMGAGNLVAMSVAAVMNAAGYASIWCTFAAFLSLIVFAHFAVEQRNRRRVKGQHVCTDPLISDA</sequence>
<accession>L7LJJ2</accession>
<dbReference type="Pfam" id="PF20334">
    <property type="entry name" value="DUF6629"/>
    <property type="match status" value="1"/>
</dbReference>
<dbReference type="EMBL" id="BANU01000008">
    <property type="protein sequence ID" value="GAC60272.1"/>
    <property type="molecule type" value="Genomic_DNA"/>
</dbReference>
<feature type="transmembrane region" description="Helical" evidence="1">
    <location>
        <begin position="139"/>
        <end position="157"/>
    </location>
</feature>
<dbReference type="eggNOG" id="ENOG5032CM9">
    <property type="taxonomic scope" value="Bacteria"/>
</dbReference>
<dbReference type="AlphaFoldDB" id="L7LJJ2"/>
<feature type="transmembrane region" description="Helical" evidence="1">
    <location>
        <begin position="164"/>
        <end position="182"/>
    </location>
</feature>
<evidence type="ECO:0000313" key="3">
    <source>
        <dbReference type="Proteomes" id="UP000035083"/>
    </source>
</evidence>
<keyword evidence="1" id="KW-0812">Transmembrane</keyword>
<reference evidence="2 3" key="1">
    <citation type="submission" date="2012-12" db="EMBL/GenBank/DDBJ databases">
        <title>Whole genome shotgun sequence of Gordonia sihwensis NBRC 108236.</title>
        <authorList>
            <person name="Yoshida I."/>
            <person name="Hosoyama A."/>
            <person name="Tsuchikane K."/>
            <person name="Ando Y."/>
            <person name="Baba S."/>
            <person name="Ohji S."/>
            <person name="Hamada M."/>
            <person name="Tamura T."/>
            <person name="Yamazoe A."/>
            <person name="Yamazaki S."/>
            <person name="Fujita N."/>
        </authorList>
    </citation>
    <scope>NUCLEOTIDE SEQUENCE [LARGE SCALE GENOMIC DNA]</scope>
    <source>
        <strain evidence="2 3">NBRC 108236</strain>
    </source>
</reference>
<gene>
    <name evidence="2" type="ORF">GSI01S_08_01290</name>
</gene>
<evidence type="ECO:0000313" key="2">
    <source>
        <dbReference type="EMBL" id="GAC60272.1"/>
    </source>
</evidence>
<dbReference type="InterPro" id="IPR046737">
    <property type="entry name" value="DUF6629"/>
</dbReference>
<name>L7LJJ2_9ACTN</name>